<dbReference type="EMBL" id="JAVRAA010000008">
    <property type="protein sequence ID" value="MDT0338456.1"/>
    <property type="molecule type" value="Genomic_DNA"/>
</dbReference>
<dbReference type="RefSeq" id="WP_310835833.1">
    <property type="nucleotide sequence ID" value="NZ_JAVLSM010000002.1"/>
</dbReference>
<evidence type="ECO:0000256" key="2">
    <source>
        <dbReference type="ARBA" id="ARBA00007613"/>
    </source>
</evidence>
<dbReference type="PANTHER" id="PTHR30026:SF22">
    <property type="entry name" value="OUTER MEMBRANE EFFLUX PROTEIN"/>
    <property type="match status" value="1"/>
</dbReference>
<comment type="similarity">
    <text evidence="2">Belongs to the outer membrane factor (OMF) (TC 1.B.17) family.</text>
</comment>
<keyword evidence="6" id="KW-0472">Membrane</keyword>
<sequence>MNDILPLGGACGPHFSSTLPRPRWPKRLAAVMAMSLGLLSLPAGAVSLGDLVKQAAFNNPAAVARQRAVDAAAEGISSAKWQFFPTPSMSVERAGVTSSRDISYNGDDTVVTLRLQQTLWSGGRLTAQLEQAGHNHESAGEALREQRFRLAEQVISQYSLWVRSDLATEANQKNLKALEDFLAQSQRREKEGAAARVDVTLVRGRRDQALTDLLGAKASRQSARLQLEQLVGLPLSDEELRADVVKMSVSEDLPALTESMLESSPLLKRLRADAKVQESAIQIRSASYWPEVYARLEHQRGNFSVPHTPNANRAFIGMQMQLGAGLSLGSEVAAAQGRYQSALLAVDAARLELIAQMAATYTEYQQAEARARNLEDVAVSSEEVLASYTRQYLSGRRSWLDVMNAAREVVQTDLQKADVTAMIIADGRKLQLWAYGLDQVR</sequence>
<dbReference type="SUPFAM" id="SSF56954">
    <property type="entry name" value="Outer membrane efflux proteins (OEP)"/>
    <property type="match status" value="1"/>
</dbReference>
<dbReference type="InterPro" id="IPR051906">
    <property type="entry name" value="TolC-like"/>
</dbReference>
<evidence type="ECO:0000256" key="5">
    <source>
        <dbReference type="ARBA" id="ARBA00022692"/>
    </source>
</evidence>
<dbReference type="GO" id="GO:0009279">
    <property type="term" value="C:cell outer membrane"/>
    <property type="evidence" value="ECO:0007669"/>
    <property type="project" value="UniProtKB-SubCell"/>
</dbReference>
<dbReference type="PANTHER" id="PTHR30026">
    <property type="entry name" value="OUTER MEMBRANE PROTEIN TOLC"/>
    <property type="match status" value="1"/>
</dbReference>
<dbReference type="InterPro" id="IPR003423">
    <property type="entry name" value="OMP_efflux"/>
</dbReference>
<evidence type="ECO:0000256" key="8">
    <source>
        <dbReference type="SAM" id="Coils"/>
    </source>
</evidence>
<dbReference type="Pfam" id="PF02321">
    <property type="entry name" value="OEP"/>
    <property type="match status" value="2"/>
</dbReference>
<evidence type="ECO:0000313" key="9">
    <source>
        <dbReference type="EMBL" id="MDT0338456.1"/>
    </source>
</evidence>
<comment type="caution">
    <text evidence="9">The sequence shown here is derived from an EMBL/GenBank/DDBJ whole genome shotgun (WGS) entry which is preliminary data.</text>
</comment>
<evidence type="ECO:0000256" key="4">
    <source>
        <dbReference type="ARBA" id="ARBA00022452"/>
    </source>
</evidence>
<evidence type="ECO:0000256" key="7">
    <source>
        <dbReference type="ARBA" id="ARBA00023237"/>
    </source>
</evidence>
<dbReference type="GO" id="GO:0015562">
    <property type="term" value="F:efflux transmembrane transporter activity"/>
    <property type="evidence" value="ECO:0007669"/>
    <property type="project" value="InterPro"/>
</dbReference>
<keyword evidence="5" id="KW-0812">Transmembrane</keyword>
<dbReference type="GO" id="GO:1990281">
    <property type="term" value="C:efflux pump complex"/>
    <property type="evidence" value="ECO:0007669"/>
    <property type="project" value="TreeGrafter"/>
</dbReference>
<evidence type="ECO:0000256" key="1">
    <source>
        <dbReference type="ARBA" id="ARBA00004442"/>
    </source>
</evidence>
<dbReference type="Gene3D" id="1.20.1600.10">
    <property type="entry name" value="Outer membrane efflux proteins (OEP)"/>
    <property type="match status" value="1"/>
</dbReference>
<keyword evidence="4" id="KW-1134">Transmembrane beta strand</keyword>
<protein>
    <submittedName>
        <fullName evidence="9">TolC family protein</fullName>
    </submittedName>
</protein>
<evidence type="ECO:0000256" key="3">
    <source>
        <dbReference type="ARBA" id="ARBA00022448"/>
    </source>
</evidence>
<feature type="coiled-coil region" evidence="8">
    <location>
        <begin position="357"/>
        <end position="384"/>
    </location>
</feature>
<evidence type="ECO:0000256" key="6">
    <source>
        <dbReference type="ARBA" id="ARBA00023136"/>
    </source>
</evidence>
<proteinExistence type="inferred from homology"/>
<keyword evidence="7" id="KW-0998">Cell outer membrane</keyword>
<dbReference type="AlphaFoldDB" id="A0AAE4G9T0"/>
<keyword evidence="3" id="KW-0813">Transport</keyword>
<accession>A0AAE4G9T0</accession>
<organism evidence="9">
    <name type="scientific">Herbaspirillum huttiense subsp. nephrolepidis</name>
    <dbReference type="NCBI Taxonomy" id="3075126"/>
    <lineage>
        <taxon>Bacteria</taxon>
        <taxon>Pseudomonadati</taxon>
        <taxon>Pseudomonadota</taxon>
        <taxon>Betaproteobacteria</taxon>
        <taxon>Burkholderiales</taxon>
        <taxon>Oxalobacteraceae</taxon>
        <taxon>Herbaspirillum</taxon>
    </lineage>
</organism>
<keyword evidence="8" id="KW-0175">Coiled coil</keyword>
<gene>
    <name evidence="9" type="ORF">RJN63_16575</name>
</gene>
<comment type="subcellular location">
    <subcellularLocation>
        <location evidence="1">Cell outer membrane</location>
    </subcellularLocation>
</comment>
<dbReference type="GO" id="GO:0015288">
    <property type="term" value="F:porin activity"/>
    <property type="evidence" value="ECO:0007669"/>
    <property type="project" value="TreeGrafter"/>
</dbReference>
<reference evidence="9" key="1">
    <citation type="submission" date="2023-02" db="EMBL/GenBank/DDBJ databases">
        <title>Description of Herbaspirillum huttiense subsp. nephrolepsisexaltata and Herbaspirillum huttiense subsp. lycopersicon.</title>
        <authorList>
            <person name="Poudel M."/>
            <person name="Sharma A."/>
            <person name="Goss E."/>
            <person name="Tapia J.H."/>
            <person name="Harmon C.M."/>
            <person name="Jones J.B."/>
        </authorList>
    </citation>
    <scope>NUCLEOTIDE SEQUENCE</scope>
    <source>
        <strain evidence="9">NC40101</strain>
    </source>
</reference>
<name>A0AAE4G9T0_9BURK</name>